<organism evidence="5 6">
    <name type="scientific">Taibaiella soli</name>
    <dbReference type="NCBI Taxonomy" id="1649169"/>
    <lineage>
        <taxon>Bacteria</taxon>
        <taxon>Pseudomonadati</taxon>
        <taxon>Bacteroidota</taxon>
        <taxon>Chitinophagia</taxon>
        <taxon>Chitinophagales</taxon>
        <taxon>Chitinophagaceae</taxon>
        <taxon>Taibaiella</taxon>
    </lineage>
</organism>
<comment type="caution">
    <text evidence="5">The sequence shown here is derived from an EMBL/GenBank/DDBJ whole genome shotgun (WGS) entry which is preliminary data.</text>
</comment>
<evidence type="ECO:0000256" key="2">
    <source>
        <dbReference type="PIRSR" id="PIRSR603782-1"/>
    </source>
</evidence>
<dbReference type="Proteomes" id="UP000248745">
    <property type="component" value="Unassembled WGS sequence"/>
</dbReference>
<keyword evidence="4" id="KW-0472">Membrane</keyword>
<feature type="transmembrane region" description="Helical" evidence="4">
    <location>
        <begin position="7"/>
        <end position="27"/>
    </location>
</feature>
<accession>A0A2W2C2Z3</accession>
<dbReference type="InterPro" id="IPR003782">
    <property type="entry name" value="SCO1/SenC"/>
</dbReference>
<sequence length="238" mass="27561">MNQKNKAYKYILAIAAAFVLPLSFYWITKYYSKDHIVLPRFYVADRVDSQVVGGKMEYDTVFHQVADLELTNQLGEKISLNKDLKGKLIAINFFFANCPTICPRLTRNMALLQHAFRSTAMKNNDTLVQIISITVNPERDSFQALRVYADRYGANHDHWWFLTGDKKTIYDFARNQLHLSVGQGDGGADDFIHTEQIVVLDRNRYIRGYYNGLDSMEIQRCATDLGWIDLQKPHKMKH</sequence>
<dbReference type="AlphaFoldDB" id="A0A2W2C2Z3"/>
<keyword evidence="4" id="KW-1133">Transmembrane helix</keyword>
<dbReference type="OrthoDB" id="9811998at2"/>
<dbReference type="CDD" id="cd02968">
    <property type="entry name" value="SCO"/>
    <property type="match status" value="1"/>
</dbReference>
<dbReference type="RefSeq" id="WP_110997311.1">
    <property type="nucleotide sequence ID" value="NZ_QKTW01000003.1"/>
</dbReference>
<feature type="binding site" evidence="2">
    <location>
        <position position="98"/>
    </location>
    <ligand>
        <name>Cu cation</name>
        <dbReference type="ChEBI" id="CHEBI:23378"/>
    </ligand>
</feature>
<evidence type="ECO:0000313" key="6">
    <source>
        <dbReference type="Proteomes" id="UP000248745"/>
    </source>
</evidence>
<evidence type="ECO:0000256" key="3">
    <source>
        <dbReference type="PIRSR" id="PIRSR603782-2"/>
    </source>
</evidence>
<evidence type="ECO:0000313" key="5">
    <source>
        <dbReference type="EMBL" id="PZF74473.1"/>
    </source>
</evidence>
<reference evidence="5 6" key="1">
    <citation type="submission" date="2018-06" db="EMBL/GenBank/DDBJ databases">
        <title>Mucibacter soli gen. nov., sp. nov., a new member of the family Chitinophagaceae producing mucin.</title>
        <authorList>
            <person name="Kim M.-K."/>
            <person name="Park S."/>
            <person name="Kim T.-S."/>
            <person name="Joung Y."/>
            <person name="Han J.-H."/>
            <person name="Kim S.B."/>
        </authorList>
    </citation>
    <scope>NUCLEOTIDE SEQUENCE [LARGE SCALE GENOMIC DNA]</scope>
    <source>
        <strain evidence="5 6">R1-15</strain>
    </source>
</reference>
<protein>
    <submittedName>
        <fullName evidence="5">SCO family protein</fullName>
    </submittedName>
</protein>
<comment type="similarity">
    <text evidence="1">Belongs to the SCO1/2 family.</text>
</comment>
<feature type="disulfide bond" description="Redox-active" evidence="3">
    <location>
        <begin position="98"/>
        <end position="102"/>
    </location>
</feature>
<keyword evidence="3" id="KW-1015">Disulfide bond</keyword>
<dbReference type="InterPro" id="IPR036249">
    <property type="entry name" value="Thioredoxin-like_sf"/>
</dbReference>
<dbReference type="EMBL" id="QKTW01000003">
    <property type="protein sequence ID" value="PZF74473.1"/>
    <property type="molecule type" value="Genomic_DNA"/>
</dbReference>
<feature type="binding site" evidence="2">
    <location>
        <position position="193"/>
    </location>
    <ligand>
        <name>Cu cation</name>
        <dbReference type="ChEBI" id="CHEBI:23378"/>
    </ligand>
</feature>
<evidence type="ECO:0000256" key="1">
    <source>
        <dbReference type="ARBA" id="ARBA00010996"/>
    </source>
</evidence>
<dbReference type="Gene3D" id="3.40.30.10">
    <property type="entry name" value="Glutaredoxin"/>
    <property type="match status" value="1"/>
</dbReference>
<dbReference type="PANTHER" id="PTHR12151">
    <property type="entry name" value="ELECTRON TRANSPORT PROTIN SCO1/SENC FAMILY MEMBER"/>
    <property type="match status" value="1"/>
</dbReference>
<dbReference type="GO" id="GO:0046872">
    <property type="term" value="F:metal ion binding"/>
    <property type="evidence" value="ECO:0007669"/>
    <property type="project" value="UniProtKB-KW"/>
</dbReference>
<feature type="binding site" evidence="2">
    <location>
        <position position="102"/>
    </location>
    <ligand>
        <name>Cu cation</name>
        <dbReference type="ChEBI" id="CHEBI:23378"/>
    </ligand>
</feature>
<gene>
    <name evidence="5" type="ORF">DN068_02520</name>
</gene>
<keyword evidence="6" id="KW-1185">Reference proteome</keyword>
<keyword evidence="2" id="KW-0479">Metal-binding</keyword>
<evidence type="ECO:0000256" key="4">
    <source>
        <dbReference type="SAM" id="Phobius"/>
    </source>
</evidence>
<proteinExistence type="inferred from homology"/>
<name>A0A2W2C2Z3_9BACT</name>
<dbReference type="Pfam" id="PF02630">
    <property type="entry name" value="SCO1-SenC"/>
    <property type="match status" value="1"/>
</dbReference>
<keyword evidence="2" id="KW-0186">Copper</keyword>
<dbReference type="SUPFAM" id="SSF52833">
    <property type="entry name" value="Thioredoxin-like"/>
    <property type="match status" value="1"/>
</dbReference>
<keyword evidence="4" id="KW-0812">Transmembrane</keyword>
<dbReference type="PANTHER" id="PTHR12151:SF25">
    <property type="entry name" value="LINALOOL DEHYDRATASE_ISOMERASE DOMAIN-CONTAINING PROTEIN"/>
    <property type="match status" value="1"/>
</dbReference>